<evidence type="ECO:0000313" key="4">
    <source>
        <dbReference type="Proteomes" id="UP000218899"/>
    </source>
</evidence>
<evidence type="ECO:0000313" key="3">
    <source>
        <dbReference type="EMBL" id="BAU49780.1"/>
    </source>
</evidence>
<proteinExistence type="predicted"/>
<name>A0A1C7AEZ7_9GAMM</name>
<protein>
    <recommendedName>
        <fullName evidence="5">DUF2933 domain-containing protein</fullName>
    </recommendedName>
</protein>
<gene>
    <name evidence="3" type="ORF">SVA_3232</name>
</gene>
<dbReference type="EMBL" id="AP014936">
    <property type="protein sequence ID" value="BAU49780.1"/>
    <property type="molecule type" value="Genomic_DNA"/>
</dbReference>
<keyword evidence="4" id="KW-1185">Reference proteome</keyword>
<sequence length="57" mass="6399">MQWIVDNWVWIVVFIAFVALHLFGHGGHGGHGGDGEEEAPRRRRDDGEPGRSSGHRH</sequence>
<evidence type="ECO:0000256" key="2">
    <source>
        <dbReference type="SAM" id="Phobius"/>
    </source>
</evidence>
<keyword evidence="2" id="KW-0472">Membrane</keyword>
<keyword evidence="2" id="KW-0812">Transmembrane</keyword>
<dbReference type="KEGG" id="sva:SVA_3232"/>
<feature type="region of interest" description="Disordered" evidence="1">
    <location>
        <begin position="28"/>
        <end position="57"/>
    </location>
</feature>
<accession>A0A1C7AEZ7</accession>
<organism evidence="3 4">
    <name type="scientific">Sulfurifustis variabilis</name>
    <dbReference type="NCBI Taxonomy" id="1675686"/>
    <lineage>
        <taxon>Bacteria</taxon>
        <taxon>Pseudomonadati</taxon>
        <taxon>Pseudomonadota</taxon>
        <taxon>Gammaproteobacteria</taxon>
        <taxon>Acidiferrobacterales</taxon>
        <taxon>Acidiferrobacteraceae</taxon>
        <taxon>Sulfurifustis</taxon>
    </lineage>
</organism>
<dbReference type="RefSeq" id="WP_096462140.1">
    <property type="nucleotide sequence ID" value="NZ_AP014936.1"/>
</dbReference>
<dbReference type="Pfam" id="PF11666">
    <property type="entry name" value="DUF2933"/>
    <property type="match status" value="1"/>
</dbReference>
<evidence type="ECO:0000256" key="1">
    <source>
        <dbReference type="SAM" id="MobiDB-lite"/>
    </source>
</evidence>
<dbReference type="InterPro" id="IPR021682">
    <property type="entry name" value="DUF2933"/>
</dbReference>
<dbReference type="AlphaFoldDB" id="A0A1C7AEZ7"/>
<evidence type="ECO:0008006" key="5">
    <source>
        <dbReference type="Google" id="ProtNLM"/>
    </source>
</evidence>
<keyword evidence="2" id="KW-1133">Transmembrane helix</keyword>
<reference evidence="3 4" key="1">
    <citation type="submission" date="2015-08" db="EMBL/GenBank/DDBJ databases">
        <title>Complete genome sequence of Sulfurifustis variabilis.</title>
        <authorList>
            <person name="Miura A."/>
            <person name="Kojima H."/>
            <person name="Fukui M."/>
        </authorList>
    </citation>
    <scope>NUCLEOTIDE SEQUENCE [LARGE SCALE GENOMIC DNA]</scope>
    <source>
        <strain evidence="4">skN76</strain>
    </source>
</reference>
<dbReference type="Proteomes" id="UP000218899">
    <property type="component" value="Chromosome"/>
</dbReference>
<feature type="transmembrane region" description="Helical" evidence="2">
    <location>
        <begin position="7"/>
        <end position="24"/>
    </location>
</feature>
<feature type="compositionally biased region" description="Basic and acidic residues" evidence="1">
    <location>
        <begin position="31"/>
        <end position="49"/>
    </location>
</feature>